<evidence type="ECO:0000256" key="1">
    <source>
        <dbReference type="ARBA" id="ARBA00022729"/>
    </source>
</evidence>
<feature type="domain" description="Outer membrane lipoprotein BamD-like" evidence="4">
    <location>
        <begin position="32"/>
        <end position="214"/>
    </location>
</feature>
<keyword evidence="2" id="KW-0472">Membrane</keyword>
<sequence>MKRLFYLLICVLPFGACSEYQKVLKSEDVSLKYNMAEELYKEGKYQKALRLFEQVVPKYRGKPQAERIMYHYANTYYQLKDYYVASYQFDRFVTSYPKSEKKEEAQFKAAESYYHLSPRYSLDQEDTDKAVEKLQGYINTYAEEGKHLESANKMVIDLRTKKERKAYEIAKQFHHREDYKVAINAFDMYLVDYPGSAFREKALYYKLESQYLLAIGSYDFLVKDRLEQAEEYYRLYKKYYKTEGEHLEDANEIAEDIKLRLEKRN</sequence>
<accession>A0ABW5NDL4</accession>
<organism evidence="5 6">
    <name type="scientific">Aquimarina hainanensis</name>
    <dbReference type="NCBI Taxonomy" id="1578017"/>
    <lineage>
        <taxon>Bacteria</taxon>
        <taxon>Pseudomonadati</taxon>
        <taxon>Bacteroidota</taxon>
        <taxon>Flavobacteriia</taxon>
        <taxon>Flavobacteriales</taxon>
        <taxon>Flavobacteriaceae</taxon>
        <taxon>Aquimarina</taxon>
    </lineage>
</organism>
<evidence type="ECO:0000256" key="3">
    <source>
        <dbReference type="ARBA" id="ARBA00023237"/>
    </source>
</evidence>
<dbReference type="EMBL" id="JBHULX010000048">
    <property type="protein sequence ID" value="MFD2593647.1"/>
    <property type="molecule type" value="Genomic_DNA"/>
</dbReference>
<dbReference type="Proteomes" id="UP001597459">
    <property type="component" value="Unassembled WGS sequence"/>
</dbReference>
<name>A0ABW5NDL4_9FLAO</name>
<reference evidence="6" key="1">
    <citation type="journal article" date="2019" name="Int. J. Syst. Evol. Microbiol.">
        <title>The Global Catalogue of Microorganisms (GCM) 10K type strain sequencing project: providing services to taxonomists for standard genome sequencing and annotation.</title>
        <authorList>
            <consortium name="The Broad Institute Genomics Platform"/>
            <consortium name="The Broad Institute Genome Sequencing Center for Infectious Disease"/>
            <person name="Wu L."/>
            <person name="Ma J."/>
        </authorList>
    </citation>
    <scope>NUCLEOTIDE SEQUENCE [LARGE SCALE GENOMIC DNA]</scope>
    <source>
        <strain evidence="6">KCTC 42423</strain>
    </source>
</reference>
<keyword evidence="3" id="KW-0998">Cell outer membrane</keyword>
<keyword evidence="1" id="KW-0732">Signal</keyword>
<dbReference type="Gene3D" id="1.25.40.10">
    <property type="entry name" value="Tetratricopeptide repeat domain"/>
    <property type="match status" value="1"/>
</dbReference>
<dbReference type="InterPro" id="IPR039565">
    <property type="entry name" value="BamD-like"/>
</dbReference>
<gene>
    <name evidence="5" type="ORF">ACFSTE_22605</name>
</gene>
<dbReference type="InterPro" id="IPR017689">
    <property type="entry name" value="BamD"/>
</dbReference>
<protein>
    <submittedName>
        <fullName evidence="5">Outer membrane protein assembly factor BamD</fullName>
    </submittedName>
</protein>
<dbReference type="SUPFAM" id="SSF48452">
    <property type="entry name" value="TPR-like"/>
    <property type="match status" value="1"/>
</dbReference>
<evidence type="ECO:0000256" key="2">
    <source>
        <dbReference type="ARBA" id="ARBA00023136"/>
    </source>
</evidence>
<evidence type="ECO:0000313" key="6">
    <source>
        <dbReference type="Proteomes" id="UP001597459"/>
    </source>
</evidence>
<evidence type="ECO:0000313" key="5">
    <source>
        <dbReference type="EMBL" id="MFD2593647.1"/>
    </source>
</evidence>
<keyword evidence="6" id="KW-1185">Reference proteome</keyword>
<dbReference type="InterPro" id="IPR011990">
    <property type="entry name" value="TPR-like_helical_dom_sf"/>
</dbReference>
<proteinExistence type="predicted"/>
<dbReference type="NCBIfam" id="TIGR03302">
    <property type="entry name" value="OM_YfiO"/>
    <property type="match status" value="1"/>
</dbReference>
<dbReference type="Pfam" id="PF13525">
    <property type="entry name" value="YfiO"/>
    <property type="match status" value="1"/>
</dbReference>
<dbReference type="RefSeq" id="WP_176030986.1">
    <property type="nucleotide sequence ID" value="NZ_JBHSJV010000001.1"/>
</dbReference>
<evidence type="ECO:0000259" key="4">
    <source>
        <dbReference type="Pfam" id="PF13525"/>
    </source>
</evidence>
<comment type="caution">
    <text evidence="5">The sequence shown here is derived from an EMBL/GenBank/DDBJ whole genome shotgun (WGS) entry which is preliminary data.</text>
</comment>